<keyword evidence="1" id="KW-0472">Membrane</keyword>
<reference evidence="2" key="1">
    <citation type="submission" date="2021-01" db="EMBL/GenBank/DDBJ databases">
        <authorList>
            <person name="Corre E."/>
            <person name="Pelletier E."/>
            <person name="Niang G."/>
            <person name="Scheremetjew M."/>
            <person name="Finn R."/>
            <person name="Kale V."/>
            <person name="Holt S."/>
            <person name="Cochrane G."/>
            <person name="Meng A."/>
            <person name="Brown T."/>
            <person name="Cohen L."/>
        </authorList>
    </citation>
    <scope>NUCLEOTIDE SEQUENCE</scope>
    <source>
        <strain evidence="2">CT5</strain>
    </source>
</reference>
<name>A0A7S3KS12_EUPCR</name>
<accession>A0A7S3KS12</accession>
<feature type="transmembrane region" description="Helical" evidence="1">
    <location>
        <begin position="68"/>
        <end position="85"/>
    </location>
</feature>
<feature type="transmembrane region" description="Helical" evidence="1">
    <location>
        <begin position="92"/>
        <end position="114"/>
    </location>
</feature>
<evidence type="ECO:0000256" key="1">
    <source>
        <dbReference type="SAM" id="Phobius"/>
    </source>
</evidence>
<keyword evidence="1" id="KW-1133">Transmembrane helix</keyword>
<dbReference type="AlphaFoldDB" id="A0A7S3KS12"/>
<sequence length="176" mass="20734">MIEQRIGMDERDKQFEMSQFVIRYPQQKNSLLHNMFYYLNLVAIFADMLFYLYLMVGFNEPFETWRSIGVIHAFLLAPSVLYHLFPFIRRNLLFKVLTNFVSSLVILSLIISVGEFMNNEDQLAQFIFLFVMIFVTVPGGILSLSLLLMINSSEEKPKYTYLLSQDDKMYQTFMAI</sequence>
<feature type="transmembrane region" description="Helical" evidence="1">
    <location>
        <begin position="126"/>
        <end position="150"/>
    </location>
</feature>
<gene>
    <name evidence="2" type="ORF">ECRA1380_LOCUS16677</name>
</gene>
<feature type="transmembrane region" description="Helical" evidence="1">
    <location>
        <begin position="36"/>
        <end position="56"/>
    </location>
</feature>
<keyword evidence="1" id="KW-0812">Transmembrane</keyword>
<evidence type="ECO:0000313" key="2">
    <source>
        <dbReference type="EMBL" id="CAE0391701.1"/>
    </source>
</evidence>
<dbReference type="EMBL" id="HBIK01035504">
    <property type="protein sequence ID" value="CAE0391701.1"/>
    <property type="molecule type" value="Transcribed_RNA"/>
</dbReference>
<organism evidence="2">
    <name type="scientific">Euplotes crassus</name>
    <dbReference type="NCBI Taxonomy" id="5936"/>
    <lineage>
        <taxon>Eukaryota</taxon>
        <taxon>Sar</taxon>
        <taxon>Alveolata</taxon>
        <taxon>Ciliophora</taxon>
        <taxon>Intramacronucleata</taxon>
        <taxon>Spirotrichea</taxon>
        <taxon>Hypotrichia</taxon>
        <taxon>Euplotida</taxon>
        <taxon>Euplotidae</taxon>
        <taxon>Moneuplotes</taxon>
    </lineage>
</organism>
<protein>
    <submittedName>
        <fullName evidence="2">Uncharacterized protein</fullName>
    </submittedName>
</protein>
<proteinExistence type="predicted"/>